<keyword evidence="2" id="KW-0812">Transmembrane</keyword>
<evidence type="ECO:0000313" key="4">
    <source>
        <dbReference type="EMBL" id="TCJ18617.1"/>
    </source>
</evidence>
<feature type="transmembrane region" description="Helical" evidence="2">
    <location>
        <begin position="91"/>
        <end position="108"/>
    </location>
</feature>
<sequence>MDNTDWQRRAEERRVRFEEKMGRMEERWERRRARMHNGRGRVWTGMFLLIVGGLLLARQAGAPLPSWLFTWPVLLIGIGLWIGVRHRFRGFGWAIPLLIGAVYLFDIIDDTVNLRPYAGPLVLILLGLFFIFRSRRRHRPDGDDPMNATNLPATTPGDHPGTTTDLPADRSDRLDVTAVFGGIKKNMISKTFRGGEIVTFMGGAEINLAQADFEGRVLIDCTNVFGGTKLILPPDWEVQSELVAVFGGVDDKRPPAVNPAPNKIVVLDGTCVFGGVEIRSYY</sequence>
<keyword evidence="2" id="KW-1133">Transmembrane helix</keyword>
<feature type="transmembrane region" description="Helical" evidence="2">
    <location>
        <begin position="64"/>
        <end position="84"/>
    </location>
</feature>
<name>A0A4R1BMP8_9BACT</name>
<gene>
    <name evidence="4" type="ORF">EPD60_03705</name>
</gene>
<reference evidence="4 5" key="1">
    <citation type="submission" date="2019-03" db="EMBL/GenBank/DDBJ databases">
        <authorList>
            <person name="Kim M.K.M."/>
        </authorList>
    </citation>
    <scope>NUCLEOTIDE SEQUENCE [LARGE SCALE GENOMIC DNA]</scope>
    <source>
        <strain evidence="4 5">17J68-12</strain>
    </source>
</reference>
<protein>
    <recommendedName>
        <fullName evidence="3">LiaF transmembrane domain-containing protein</fullName>
    </recommendedName>
</protein>
<evidence type="ECO:0000259" key="3">
    <source>
        <dbReference type="Pfam" id="PF22570"/>
    </source>
</evidence>
<dbReference type="OrthoDB" id="129627at2"/>
<feature type="transmembrane region" description="Helical" evidence="2">
    <location>
        <begin position="40"/>
        <end position="58"/>
    </location>
</feature>
<feature type="transmembrane region" description="Helical" evidence="2">
    <location>
        <begin position="114"/>
        <end position="132"/>
    </location>
</feature>
<comment type="caution">
    <text evidence="4">The sequence shown here is derived from an EMBL/GenBank/DDBJ whole genome shotgun (WGS) entry which is preliminary data.</text>
</comment>
<keyword evidence="5" id="KW-1185">Reference proteome</keyword>
<dbReference type="Pfam" id="PF22570">
    <property type="entry name" value="LiaF-TM"/>
    <property type="match status" value="1"/>
</dbReference>
<feature type="domain" description="LiaF transmembrane" evidence="3">
    <location>
        <begin position="43"/>
        <end position="138"/>
    </location>
</feature>
<feature type="region of interest" description="Disordered" evidence="1">
    <location>
        <begin position="141"/>
        <end position="169"/>
    </location>
</feature>
<evidence type="ECO:0000256" key="2">
    <source>
        <dbReference type="SAM" id="Phobius"/>
    </source>
</evidence>
<dbReference type="PANTHER" id="PTHR40763:SF5">
    <property type="entry name" value="MEMBRANE PROTEIN"/>
    <property type="match status" value="1"/>
</dbReference>
<dbReference type="Proteomes" id="UP000295334">
    <property type="component" value="Unassembled WGS sequence"/>
</dbReference>
<proteinExistence type="predicted"/>
<dbReference type="InterPro" id="IPR054331">
    <property type="entry name" value="LiaF_TM"/>
</dbReference>
<dbReference type="PANTHER" id="PTHR40763">
    <property type="entry name" value="MEMBRANE PROTEIN-RELATED"/>
    <property type="match status" value="1"/>
</dbReference>
<accession>A0A4R1BMP8</accession>
<evidence type="ECO:0000256" key="1">
    <source>
        <dbReference type="SAM" id="MobiDB-lite"/>
    </source>
</evidence>
<dbReference type="RefSeq" id="WP_131446979.1">
    <property type="nucleotide sequence ID" value="NZ_SJZI01000004.1"/>
</dbReference>
<dbReference type="AlphaFoldDB" id="A0A4R1BMP8"/>
<dbReference type="EMBL" id="SJZI01000004">
    <property type="protein sequence ID" value="TCJ18617.1"/>
    <property type="molecule type" value="Genomic_DNA"/>
</dbReference>
<feature type="compositionally biased region" description="Low complexity" evidence="1">
    <location>
        <begin position="154"/>
        <end position="165"/>
    </location>
</feature>
<keyword evidence="2" id="KW-0472">Membrane</keyword>
<organism evidence="4 5">
    <name type="scientific">Flaviaesturariibacter flavus</name>
    <dbReference type="NCBI Taxonomy" id="2502780"/>
    <lineage>
        <taxon>Bacteria</taxon>
        <taxon>Pseudomonadati</taxon>
        <taxon>Bacteroidota</taxon>
        <taxon>Chitinophagia</taxon>
        <taxon>Chitinophagales</taxon>
        <taxon>Chitinophagaceae</taxon>
        <taxon>Flaviaestuariibacter</taxon>
    </lineage>
</organism>
<evidence type="ECO:0000313" key="5">
    <source>
        <dbReference type="Proteomes" id="UP000295334"/>
    </source>
</evidence>